<accession>A0ABT7EVV7</accession>
<evidence type="ECO:0008006" key="3">
    <source>
        <dbReference type="Google" id="ProtNLM"/>
    </source>
</evidence>
<dbReference type="Proteomes" id="UP001243757">
    <property type="component" value="Unassembled WGS sequence"/>
</dbReference>
<name>A0ABT7EVV7_9RHOB</name>
<dbReference type="InterPro" id="IPR013382">
    <property type="entry name" value="CRISPR-assoc_prot_Cse2"/>
</dbReference>
<dbReference type="Gene3D" id="1.10.520.40">
    <property type="entry name" value="CRISPR-associated protein Cse2"/>
    <property type="match status" value="1"/>
</dbReference>
<organism evidence="1 2">
    <name type="scientific">Pseudodonghicola flavimaris</name>
    <dbReference type="NCBI Taxonomy" id="3050036"/>
    <lineage>
        <taxon>Bacteria</taxon>
        <taxon>Pseudomonadati</taxon>
        <taxon>Pseudomonadota</taxon>
        <taxon>Alphaproteobacteria</taxon>
        <taxon>Rhodobacterales</taxon>
        <taxon>Paracoccaceae</taxon>
        <taxon>Pseudodonghicola</taxon>
    </lineage>
</organism>
<dbReference type="EMBL" id="JASNJD010000001">
    <property type="protein sequence ID" value="MDK3016471.1"/>
    <property type="molecule type" value="Genomic_DNA"/>
</dbReference>
<sequence length="179" mass="19709">MSDPRTDGTEVGRRALGIAAELLRADAGERAAARRMDAGAAPLFWRIVARYDIAAQEEEKWRRITKMLALLTPASASQSLHDDGRPFGAVLADGGDARAHLTQPVLSEQRLARLLASRGPARLEALERAVRALARNHPKLDVPSLAWAVLNEDGRAIARAYYARLDRRQDIPQEEKSDV</sequence>
<protein>
    <recommendedName>
        <fullName evidence="3">Type I-E CRISPR-associated protein Cse2/CasB</fullName>
    </recommendedName>
</protein>
<comment type="caution">
    <text evidence="1">The sequence shown here is derived from an EMBL/GenBank/DDBJ whole genome shotgun (WGS) entry which is preliminary data.</text>
</comment>
<keyword evidence="2" id="KW-1185">Reference proteome</keyword>
<evidence type="ECO:0000313" key="1">
    <source>
        <dbReference type="EMBL" id="MDK3016471.1"/>
    </source>
</evidence>
<gene>
    <name evidence="1" type="ORF">QO033_02215</name>
</gene>
<reference evidence="1 2" key="1">
    <citation type="submission" date="2023-05" db="EMBL/GenBank/DDBJ databases">
        <title>Pseudodonghicola sp. nov.</title>
        <authorList>
            <person name="Huang J."/>
        </authorList>
    </citation>
    <scope>NUCLEOTIDE SEQUENCE [LARGE SCALE GENOMIC DNA]</scope>
    <source>
        <strain evidence="1 2">IC7</strain>
    </source>
</reference>
<dbReference type="InterPro" id="IPR038287">
    <property type="entry name" value="Cse2_sf"/>
</dbReference>
<dbReference type="Pfam" id="PF09485">
    <property type="entry name" value="CRISPR_Cse2"/>
    <property type="match status" value="1"/>
</dbReference>
<proteinExistence type="predicted"/>
<dbReference type="RefSeq" id="WP_284479283.1">
    <property type="nucleotide sequence ID" value="NZ_JASNJD010000001.1"/>
</dbReference>
<evidence type="ECO:0000313" key="2">
    <source>
        <dbReference type="Proteomes" id="UP001243757"/>
    </source>
</evidence>